<evidence type="ECO:0000313" key="2">
    <source>
        <dbReference type="Proteomes" id="UP000494102"/>
    </source>
</evidence>
<gene>
    <name evidence="1" type="ORF">LMG9964_02094</name>
</gene>
<dbReference type="EMBL" id="CADILN010000002">
    <property type="protein sequence ID" value="CAB4048455.1"/>
    <property type="molecule type" value="Genomic_DNA"/>
</dbReference>
<dbReference type="Proteomes" id="UP000494102">
    <property type="component" value="Unassembled WGS sequence"/>
</dbReference>
<evidence type="ECO:0000313" key="1">
    <source>
        <dbReference type="EMBL" id="CAB4048455.1"/>
    </source>
</evidence>
<accession>A0A6J5K695</accession>
<reference evidence="1 2" key="1">
    <citation type="submission" date="2020-04" db="EMBL/GenBank/DDBJ databases">
        <authorList>
            <person name="De Canck E."/>
        </authorList>
    </citation>
    <scope>NUCLEOTIDE SEQUENCE [LARGE SCALE GENOMIC DNA]</scope>
    <source>
        <strain evidence="1 2">LMG 9964</strain>
    </source>
</reference>
<sequence length="35" mass="4072">MAMNRYLPVDPTRTQKETSEYTAMLVIGLHVDENF</sequence>
<organism evidence="1 2">
    <name type="scientific">Paraburkholderia phenoliruptrix</name>
    <dbReference type="NCBI Taxonomy" id="252970"/>
    <lineage>
        <taxon>Bacteria</taxon>
        <taxon>Pseudomonadati</taxon>
        <taxon>Pseudomonadota</taxon>
        <taxon>Betaproteobacteria</taxon>
        <taxon>Burkholderiales</taxon>
        <taxon>Burkholderiaceae</taxon>
        <taxon>Paraburkholderia</taxon>
    </lineage>
</organism>
<name>A0A6J5K695_9BURK</name>
<dbReference type="AlphaFoldDB" id="A0A6J5K695"/>
<proteinExistence type="predicted"/>
<protein>
    <submittedName>
        <fullName evidence="1">Uncharacterized protein</fullName>
    </submittedName>
</protein>